<dbReference type="GO" id="GO:0032259">
    <property type="term" value="P:methylation"/>
    <property type="evidence" value="ECO:0007669"/>
    <property type="project" value="UniProtKB-KW"/>
</dbReference>
<comment type="caution">
    <text evidence="2">The sequence shown here is derived from an EMBL/GenBank/DDBJ whole genome shotgun (WGS) entry which is preliminary data.</text>
</comment>
<keyword evidence="2" id="KW-0808">Transferase</keyword>
<dbReference type="EMBL" id="LACI01002428">
    <property type="protein sequence ID" value="KJU82055.1"/>
    <property type="molecule type" value="Genomic_DNA"/>
</dbReference>
<gene>
    <name evidence="2" type="ORF">MBAV_005710</name>
</gene>
<protein>
    <submittedName>
        <fullName evidence="2">C-methyltransferase</fullName>
    </submittedName>
</protein>
<evidence type="ECO:0000313" key="2">
    <source>
        <dbReference type="EMBL" id="KJU82055.1"/>
    </source>
</evidence>
<dbReference type="Gene3D" id="3.40.50.150">
    <property type="entry name" value="Vaccinia Virus protein VP39"/>
    <property type="match status" value="1"/>
</dbReference>
<evidence type="ECO:0000259" key="1">
    <source>
        <dbReference type="Pfam" id="PF08484"/>
    </source>
</evidence>
<dbReference type="SUPFAM" id="SSF53335">
    <property type="entry name" value="S-adenosyl-L-methionine-dependent methyltransferases"/>
    <property type="match status" value="1"/>
</dbReference>
<organism evidence="2 3">
    <name type="scientific">Candidatus Magnetobacterium bavaricum</name>
    <dbReference type="NCBI Taxonomy" id="29290"/>
    <lineage>
        <taxon>Bacteria</taxon>
        <taxon>Pseudomonadati</taxon>
        <taxon>Nitrospirota</taxon>
        <taxon>Thermodesulfovibrionia</taxon>
        <taxon>Thermodesulfovibrionales</taxon>
        <taxon>Candidatus Magnetobacteriaceae</taxon>
        <taxon>Candidatus Magnetobacterium</taxon>
    </lineage>
</organism>
<dbReference type="PANTHER" id="PTHR43861">
    <property type="entry name" value="TRANS-ACONITATE 2-METHYLTRANSFERASE-RELATED"/>
    <property type="match status" value="1"/>
</dbReference>
<dbReference type="GO" id="GO:0008168">
    <property type="term" value="F:methyltransferase activity"/>
    <property type="evidence" value="ECO:0007669"/>
    <property type="project" value="UniProtKB-KW"/>
</dbReference>
<dbReference type="Pfam" id="PF08484">
    <property type="entry name" value="Methyltransf_14"/>
    <property type="match status" value="1"/>
</dbReference>
<accession>A0A0F3GJE2</accession>
<sequence length="401" mass="46134">MNSINSYSCPNCSRNSTLIYQALKQPLYSQVLLSDAKDPVKYQTKELGICYCPECVFGFLMQPLNSQELDILYSKLYTFRPSDISKSDVVFMKTISEHLKELQGVVNVLEVGCHDGYFLNMLSKLGLKCTGFEPSPSGKIGYQRYSGLKIYNEFFNPILCSDSYDLICLRMVLEHINDPISFLKSLKNVLKPGGYLYVEIPDLEYQITNLFFNDFHFEHCAYFTIKSAVEIIKKAGFYIYDQIKISNNILTLIFVENESLFNSAIYEEINNSNWTEFNSKNVSTFMKRLSYLKEKFWNIFNNSNAWAIWGAGAHSINTISFLGLTEDHVKFVVDSDQEKHNKFLPGCGFQVLSPESLRDKSVNVILICSKYSDEIKSIINKEYSHIEKKYTLFNNDVIELS</sequence>
<dbReference type="Proteomes" id="UP000033423">
    <property type="component" value="Unassembled WGS sequence"/>
</dbReference>
<evidence type="ECO:0000313" key="3">
    <source>
        <dbReference type="Proteomes" id="UP000033423"/>
    </source>
</evidence>
<reference evidence="2 3" key="1">
    <citation type="submission" date="2015-02" db="EMBL/GenBank/DDBJ databases">
        <title>Single-cell genomics of uncultivated deep-branching MTB reveals a conserved set of magnetosome genes.</title>
        <authorList>
            <person name="Kolinko S."/>
            <person name="Richter M."/>
            <person name="Glockner F.O."/>
            <person name="Brachmann A."/>
            <person name="Schuler D."/>
        </authorList>
    </citation>
    <scope>NUCLEOTIDE SEQUENCE [LARGE SCALE GENOMIC DNA]</scope>
    <source>
        <strain evidence="2">TM-1</strain>
    </source>
</reference>
<name>A0A0F3GJE2_9BACT</name>
<dbReference type="CDD" id="cd02440">
    <property type="entry name" value="AdoMet_MTases"/>
    <property type="match status" value="1"/>
</dbReference>
<proteinExistence type="predicted"/>
<feature type="domain" description="C-methyltransferase" evidence="1">
    <location>
        <begin position="288"/>
        <end position="375"/>
    </location>
</feature>
<dbReference type="InterPro" id="IPR013691">
    <property type="entry name" value="MeTrfase_14"/>
</dbReference>
<dbReference type="Pfam" id="PF13489">
    <property type="entry name" value="Methyltransf_23"/>
    <property type="match status" value="1"/>
</dbReference>
<dbReference type="Gene3D" id="3.40.50.720">
    <property type="entry name" value="NAD(P)-binding Rossmann-like Domain"/>
    <property type="match status" value="1"/>
</dbReference>
<dbReference type="InterPro" id="IPR029063">
    <property type="entry name" value="SAM-dependent_MTases_sf"/>
</dbReference>
<dbReference type="AlphaFoldDB" id="A0A0F3GJE2"/>
<keyword evidence="2" id="KW-0489">Methyltransferase</keyword>
<keyword evidence="3" id="KW-1185">Reference proteome</keyword>
<dbReference type="PANTHER" id="PTHR43861:SF5">
    <property type="entry name" value="BLL5978 PROTEIN"/>
    <property type="match status" value="1"/>
</dbReference>